<sequence>MSCLGILPSQSQEATTGHWLLVALSTSHPTSQRIVMLVVFSMSQWQIIFYDTAKQDLAGVWVLFPSRMSHALMFNFFSPPGVASGSAHSYPFDSSHTNVLRPTSGNHTRPIPIDYANQPPNVSTNYGAGGTQRMQTAGDPSGSTRGVSSHPSNRTPGFSGPRHMATAVDPVNRSSYISAHIADAFR</sequence>
<feature type="region of interest" description="Disordered" evidence="1">
    <location>
        <begin position="125"/>
        <end position="162"/>
    </location>
</feature>
<comment type="caution">
    <text evidence="2">The sequence shown here is derived from an EMBL/GenBank/DDBJ whole genome shotgun (WGS) entry which is preliminary data.</text>
</comment>
<reference evidence="2" key="1">
    <citation type="submission" date="2022-07" db="EMBL/GenBank/DDBJ databases">
        <title>Genome Sequence of Physisporinus lineatus.</title>
        <authorList>
            <person name="Buettner E."/>
        </authorList>
    </citation>
    <scope>NUCLEOTIDE SEQUENCE</scope>
    <source>
        <strain evidence="2">VT162</strain>
    </source>
</reference>
<evidence type="ECO:0000256" key="1">
    <source>
        <dbReference type="SAM" id="MobiDB-lite"/>
    </source>
</evidence>
<dbReference type="AlphaFoldDB" id="A0AAD5UWD0"/>
<protein>
    <submittedName>
        <fullName evidence="2">Uncharacterized protein</fullName>
    </submittedName>
</protein>
<evidence type="ECO:0000313" key="3">
    <source>
        <dbReference type="Proteomes" id="UP001212997"/>
    </source>
</evidence>
<dbReference type="Proteomes" id="UP001212997">
    <property type="component" value="Unassembled WGS sequence"/>
</dbReference>
<organism evidence="2 3">
    <name type="scientific">Meripilus lineatus</name>
    <dbReference type="NCBI Taxonomy" id="2056292"/>
    <lineage>
        <taxon>Eukaryota</taxon>
        <taxon>Fungi</taxon>
        <taxon>Dikarya</taxon>
        <taxon>Basidiomycota</taxon>
        <taxon>Agaricomycotina</taxon>
        <taxon>Agaricomycetes</taxon>
        <taxon>Polyporales</taxon>
        <taxon>Meripilaceae</taxon>
        <taxon>Meripilus</taxon>
    </lineage>
</organism>
<feature type="compositionally biased region" description="Polar residues" evidence="1">
    <location>
        <begin position="141"/>
        <end position="156"/>
    </location>
</feature>
<name>A0AAD5UWD0_9APHY</name>
<keyword evidence="3" id="KW-1185">Reference proteome</keyword>
<evidence type="ECO:0000313" key="2">
    <source>
        <dbReference type="EMBL" id="KAJ3475799.1"/>
    </source>
</evidence>
<accession>A0AAD5UWD0</accession>
<proteinExistence type="predicted"/>
<gene>
    <name evidence="2" type="ORF">NLI96_g11592</name>
</gene>
<dbReference type="EMBL" id="JANAWD010000797">
    <property type="protein sequence ID" value="KAJ3475799.1"/>
    <property type="molecule type" value="Genomic_DNA"/>
</dbReference>